<organism evidence="7 8">
    <name type="scientific">Plutella xylostella</name>
    <name type="common">Diamondback moth</name>
    <name type="synonym">Plutella maculipennis</name>
    <dbReference type="NCBI Taxonomy" id="51655"/>
    <lineage>
        <taxon>Eukaryota</taxon>
        <taxon>Metazoa</taxon>
        <taxon>Ecdysozoa</taxon>
        <taxon>Arthropoda</taxon>
        <taxon>Hexapoda</taxon>
        <taxon>Insecta</taxon>
        <taxon>Pterygota</taxon>
        <taxon>Neoptera</taxon>
        <taxon>Endopterygota</taxon>
        <taxon>Lepidoptera</taxon>
        <taxon>Glossata</taxon>
        <taxon>Ditrysia</taxon>
        <taxon>Yponomeutoidea</taxon>
        <taxon>Plutellidae</taxon>
        <taxon>Plutella</taxon>
    </lineage>
</organism>
<evidence type="ECO:0000256" key="3">
    <source>
        <dbReference type="ARBA" id="ARBA00022989"/>
    </source>
</evidence>
<evidence type="ECO:0000256" key="2">
    <source>
        <dbReference type="ARBA" id="ARBA00022692"/>
    </source>
</evidence>
<dbReference type="PROSITE" id="PS50850">
    <property type="entry name" value="MFS"/>
    <property type="match status" value="1"/>
</dbReference>
<comment type="caution">
    <text evidence="7">The sequence shown here is derived from an EMBL/GenBank/DDBJ whole genome shotgun (WGS) entry which is preliminary data.</text>
</comment>
<keyword evidence="4 5" id="KW-0472">Membrane</keyword>
<accession>A0ABQ7PVH5</accession>
<feature type="transmembrane region" description="Helical" evidence="5">
    <location>
        <begin position="413"/>
        <end position="438"/>
    </location>
</feature>
<gene>
    <name evidence="7" type="ORF">JYU34_019822</name>
</gene>
<dbReference type="PANTHER" id="PTHR48021:SF1">
    <property type="entry name" value="GH07001P-RELATED"/>
    <property type="match status" value="1"/>
</dbReference>
<feature type="transmembrane region" description="Helical" evidence="5">
    <location>
        <begin position="351"/>
        <end position="373"/>
    </location>
</feature>
<feature type="transmembrane region" description="Helical" evidence="5">
    <location>
        <begin position="480"/>
        <end position="498"/>
    </location>
</feature>
<feature type="transmembrane region" description="Helical" evidence="5">
    <location>
        <begin position="380"/>
        <end position="401"/>
    </location>
</feature>
<dbReference type="SUPFAM" id="SSF103473">
    <property type="entry name" value="MFS general substrate transporter"/>
    <property type="match status" value="1"/>
</dbReference>
<dbReference type="PANTHER" id="PTHR48021">
    <property type="match status" value="1"/>
</dbReference>
<keyword evidence="2 5" id="KW-0812">Transmembrane</keyword>
<feature type="transmembrane region" description="Helical" evidence="5">
    <location>
        <begin position="147"/>
        <end position="167"/>
    </location>
</feature>
<keyword evidence="8" id="KW-1185">Reference proteome</keyword>
<feature type="domain" description="Major facilitator superfamily (MFS) profile" evidence="6">
    <location>
        <begin position="66"/>
        <end position="504"/>
    </location>
</feature>
<protein>
    <recommendedName>
        <fullName evidence="6">Major facilitator superfamily (MFS) profile domain-containing protein</fullName>
    </recommendedName>
</protein>
<sequence length="542" mass="60005">MGAFWPCIVSKHAPIKEMHYRLNSWVEKRKVYFLSAISSSFSNSLENLCLALSHSLTQIICLIHKLHTIFALPAHMSLVNMGMMYGYPAILTPALLTGTGDEVKADKHTASWLASLPGFTALVLVVLVGPLMSAYGRRPTQLITTSLVLAGWLVTAFATSITALFAGRALQGVCNGCLYFNSILIGEISSPSIRGVLLNVKLVSVSLGILIIHGSGCILQWRSVAWVGTVPCLISIAITLCSPKTPDWLVSKGRFEEAERAFFTLRGNSNESKRELSKLIESQKQKRRKEIGLQRNSFMAILGQLKCKAMWRPVILLTCATVIPEAGGRHFFPSYSVQLAEQITGDKTKGLLYTIIMDVISVLAGIICTLMVGKFSRRGLTFYCGFTANVLLIVSCFFMYLQKTYVTYGFFMWLSVSFLVLYYIIVNGSVFGICYVLMGELLPLEFRATGVVIDGIVSAFILTFVIKVTPYLKDSLGIDGMLFVFALCMASALIYMYYDLPETKNRTLHDIGEYFRGNSPKLFSDEALMDNDETDTFVISKA</sequence>
<feature type="transmembrane region" description="Helical" evidence="5">
    <location>
        <begin position="450"/>
        <end position="468"/>
    </location>
</feature>
<feature type="transmembrane region" description="Helical" evidence="5">
    <location>
        <begin position="69"/>
        <end position="90"/>
    </location>
</feature>
<dbReference type="InterPro" id="IPR036259">
    <property type="entry name" value="MFS_trans_sf"/>
</dbReference>
<evidence type="ECO:0000256" key="5">
    <source>
        <dbReference type="SAM" id="Phobius"/>
    </source>
</evidence>
<keyword evidence="3 5" id="KW-1133">Transmembrane helix</keyword>
<evidence type="ECO:0000256" key="1">
    <source>
        <dbReference type="ARBA" id="ARBA00004141"/>
    </source>
</evidence>
<evidence type="ECO:0000259" key="6">
    <source>
        <dbReference type="PROSITE" id="PS50850"/>
    </source>
</evidence>
<dbReference type="Proteomes" id="UP000823941">
    <property type="component" value="Chromosome 27"/>
</dbReference>
<dbReference type="Pfam" id="PF00083">
    <property type="entry name" value="Sugar_tr"/>
    <property type="match status" value="1"/>
</dbReference>
<proteinExistence type="predicted"/>
<comment type="subcellular location">
    <subcellularLocation>
        <location evidence="1">Membrane</location>
        <topology evidence="1">Multi-pass membrane protein</topology>
    </subcellularLocation>
</comment>
<name>A0ABQ7PVH5_PLUXY</name>
<dbReference type="EMBL" id="JAHIBW010000027">
    <property type="protein sequence ID" value="KAG7296926.1"/>
    <property type="molecule type" value="Genomic_DNA"/>
</dbReference>
<evidence type="ECO:0000313" key="7">
    <source>
        <dbReference type="EMBL" id="KAG7296926.1"/>
    </source>
</evidence>
<evidence type="ECO:0000256" key="4">
    <source>
        <dbReference type="ARBA" id="ARBA00023136"/>
    </source>
</evidence>
<dbReference type="InterPro" id="IPR020846">
    <property type="entry name" value="MFS_dom"/>
</dbReference>
<feature type="transmembrane region" description="Helical" evidence="5">
    <location>
        <begin position="110"/>
        <end position="135"/>
    </location>
</feature>
<dbReference type="Gene3D" id="1.20.1250.20">
    <property type="entry name" value="MFS general substrate transporter like domains"/>
    <property type="match status" value="1"/>
</dbReference>
<dbReference type="InterPro" id="IPR050549">
    <property type="entry name" value="MFS_Trehalose_Transporter"/>
</dbReference>
<evidence type="ECO:0000313" key="8">
    <source>
        <dbReference type="Proteomes" id="UP000823941"/>
    </source>
</evidence>
<reference evidence="7 8" key="1">
    <citation type="submission" date="2021-06" db="EMBL/GenBank/DDBJ databases">
        <title>A haploid diamondback moth (Plutella xylostella L.) genome assembly resolves 31 chromosomes and identifies a diamide resistance mutation.</title>
        <authorList>
            <person name="Ward C.M."/>
            <person name="Perry K.D."/>
            <person name="Baker G."/>
            <person name="Powis K."/>
            <person name="Heckel D.G."/>
            <person name="Baxter S.W."/>
        </authorList>
    </citation>
    <scope>NUCLEOTIDE SEQUENCE [LARGE SCALE GENOMIC DNA]</scope>
    <source>
        <strain evidence="7 8">LV</strain>
        <tissue evidence="7">Single pupa</tissue>
    </source>
</reference>
<dbReference type="InterPro" id="IPR005828">
    <property type="entry name" value="MFS_sugar_transport-like"/>
</dbReference>